<evidence type="ECO:0000256" key="1">
    <source>
        <dbReference type="SAM" id="MobiDB-lite"/>
    </source>
</evidence>
<feature type="transmembrane region" description="Helical" evidence="2">
    <location>
        <begin position="157"/>
        <end position="180"/>
    </location>
</feature>
<protein>
    <submittedName>
        <fullName evidence="3">Uncharacterized protein</fullName>
    </submittedName>
</protein>
<dbReference type="Proteomes" id="UP000310108">
    <property type="component" value="Unassembled WGS sequence"/>
</dbReference>
<gene>
    <name evidence="3" type="ORF">CTA1_1112</name>
</gene>
<feature type="region of interest" description="Disordered" evidence="1">
    <location>
        <begin position="1"/>
        <end position="23"/>
    </location>
</feature>
<dbReference type="EMBL" id="PJEX01000277">
    <property type="protein sequence ID" value="TKW51862.1"/>
    <property type="molecule type" value="Genomic_DNA"/>
</dbReference>
<keyword evidence="4" id="KW-1185">Reference proteome</keyword>
<feature type="region of interest" description="Disordered" evidence="1">
    <location>
        <begin position="35"/>
        <end position="55"/>
    </location>
</feature>
<evidence type="ECO:0000256" key="2">
    <source>
        <dbReference type="SAM" id="Phobius"/>
    </source>
</evidence>
<keyword evidence="2" id="KW-0472">Membrane</keyword>
<keyword evidence="2" id="KW-1133">Transmembrane helix</keyword>
<organism evidence="3 4">
    <name type="scientific">Colletotrichum tanaceti</name>
    <dbReference type="NCBI Taxonomy" id="1306861"/>
    <lineage>
        <taxon>Eukaryota</taxon>
        <taxon>Fungi</taxon>
        <taxon>Dikarya</taxon>
        <taxon>Ascomycota</taxon>
        <taxon>Pezizomycotina</taxon>
        <taxon>Sordariomycetes</taxon>
        <taxon>Hypocreomycetidae</taxon>
        <taxon>Glomerellales</taxon>
        <taxon>Glomerellaceae</taxon>
        <taxon>Colletotrichum</taxon>
        <taxon>Colletotrichum destructivum species complex</taxon>
    </lineage>
</organism>
<comment type="caution">
    <text evidence="3">The sequence shown here is derived from an EMBL/GenBank/DDBJ whole genome shotgun (WGS) entry which is preliminary data.</text>
</comment>
<feature type="compositionally biased region" description="Low complexity" evidence="1">
    <location>
        <begin position="1"/>
        <end position="22"/>
    </location>
</feature>
<sequence>MTLSPQPSAISPQPSALSPQPSVVDRVEVAELAPQALDAVGPDVLDQGGDGGRDDVLVEAKVPVGVRAGQRVAEGGHGEARVGVALPAVDGVGLDDDARRPRPVPQHRALVLDRLPFKDALAREADNARADPVLLLEHGGRPDGEDHLGADADERDVGLLFLFFLLLLCFLVIAAAAAAATADLAEDVGAAEDALARRILRVLLQGLARERDDGRGVPGLHGQHEGAGRLLAVAGPDVEQIRHGAVEGGQRDGLVGRAVLAGADGVVGRDVNLLEALEGSHADSGGGVLGGENGDVRRADHQVVEAGRDGVADQTGRLAGGRGRRREVLLGRDEPAPVVDPVAGDALPELGRQVRVLAGVGGDQRVPLGLGGVAARHGGAEVVVDLVADDKVPVRVHAKGPLDVGDVGGPVGGAVGLCVAGDGAADADDGVDVDKGRPVLPTTGAGVVHGADDGLDVPAAVLNVDDVPAAGRHLGVDILGVAEVDAAVAGDLVVVVHDDEVGQAPVAGELDGLHGHALLQAGVPDHAPGHVVDDGEAGPVVGGGEVLGGDGQADGVGDALAQRARRHLDAVVLDLRVAGAEGVGAARVVRLELVHGHVAVARQVQEGVLEQARVAVGQHEAVPVEEGRVPGRVPHRVLPEGRADGRHAHGPARVAALVLLAQVGDEAAERAEGEVGLFLLGLGEGELVAGRGGVGVGAVGVFGGHDALRHGLGDSTGCHCVVMSGGETKKTQASKEKRENKWH</sequence>
<keyword evidence="2" id="KW-0812">Transmembrane</keyword>
<evidence type="ECO:0000313" key="3">
    <source>
        <dbReference type="EMBL" id="TKW51862.1"/>
    </source>
</evidence>
<reference evidence="3 4" key="1">
    <citation type="journal article" date="2019" name="PLoS ONE">
        <title>Comparative genome analysis indicates high evolutionary potential of pathogenicity genes in Colletotrichum tanaceti.</title>
        <authorList>
            <person name="Lelwala R.V."/>
            <person name="Korhonen P.K."/>
            <person name="Young N.D."/>
            <person name="Scott J.B."/>
            <person name="Ades P.A."/>
            <person name="Gasser R.B."/>
            <person name="Taylor P.W.J."/>
        </authorList>
    </citation>
    <scope>NUCLEOTIDE SEQUENCE [LARGE SCALE GENOMIC DNA]</scope>
    <source>
        <strain evidence="3">BRIP57314</strain>
    </source>
</reference>
<name>A0A4U6XA30_9PEZI</name>
<accession>A0A4U6XA30</accession>
<dbReference type="AlphaFoldDB" id="A0A4U6XA30"/>
<evidence type="ECO:0000313" key="4">
    <source>
        <dbReference type="Proteomes" id="UP000310108"/>
    </source>
</evidence>
<proteinExistence type="predicted"/>